<evidence type="ECO:0000259" key="1">
    <source>
        <dbReference type="Pfam" id="PF07969"/>
    </source>
</evidence>
<name>A0ABQ5KEN6_9EUKA</name>
<feature type="domain" description="Amidohydrolase 3" evidence="1">
    <location>
        <begin position="2"/>
        <end position="241"/>
    </location>
</feature>
<dbReference type="EMBL" id="BQXS01001257">
    <property type="protein sequence ID" value="GKT30366.1"/>
    <property type="molecule type" value="Genomic_DNA"/>
</dbReference>
<dbReference type="SUPFAM" id="SSF51556">
    <property type="entry name" value="Metallo-dependent hydrolases"/>
    <property type="match status" value="1"/>
</dbReference>
<reference evidence="2" key="1">
    <citation type="submission" date="2022-03" db="EMBL/GenBank/DDBJ databases">
        <title>Draft genome sequence of Aduncisulcus paluster, a free-living microaerophilic Fornicata.</title>
        <authorList>
            <person name="Yuyama I."/>
            <person name="Kume K."/>
            <person name="Tamura T."/>
            <person name="Inagaki Y."/>
            <person name="Hashimoto T."/>
        </authorList>
    </citation>
    <scope>NUCLEOTIDE SEQUENCE</scope>
    <source>
        <strain evidence="2">NY0171</strain>
    </source>
</reference>
<dbReference type="PANTHER" id="PTHR22642">
    <property type="entry name" value="IMIDAZOLONEPROPIONASE"/>
    <property type="match status" value="1"/>
</dbReference>
<dbReference type="PANTHER" id="PTHR22642:SF2">
    <property type="entry name" value="PROTEIN LONG AFTER FAR-RED 3"/>
    <property type="match status" value="1"/>
</dbReference>
<dbReference type="Proteomes" id="UP001057375">
    <property type="component" value="Unassembled WGS sequence"/>
</dbReference>
<evidence type="ECO:0000313" key="2">
    <source>
        <dbReference type="EMBL" id="GKT30366.1"/>
    </source>
</evidence>
<comment type="caution">
    <text evidence="2">The sequence shown here is derived from an EMBL/GenBank/DDBJ whole genome shotgun (WGS) entry which is preliminary data.</text>
</comment>
<dbReference type="Pfam" id="PF07969">
    <property type="entry name" value="Amidohydro_3"/>
    <property type="match status" value="1"/>
</dbReference>
<sequence>MDGVIEKDTAYRLDKTPSLGIPEFNQGDLNTLLTFADRLGIQVAAHSIGDGSVKSMLDAISTARKLNKEIDQKRGGTIPHRVEHVEACHQEDLPRLGKLNVIASMQPLHERPPMTLWHTLIPKSEWNTSFAWKEALQDGATLVYGSDWPIVSCDPISGINHAVTRKPWYQGARNQAVTLDEAIAAYTSGAAFSEYCQQIKGTIAPGMLADMVILSGDIKDLENESFDLHIETTICDGKVVYTRQNK</sequence>
<gene>
    <name evidence="2" type="ORF">ADUPG1_001492</name>
</gene>
<dbReference type="InterPro" id="IPR011059">
    <property type="entry name" value="Metal-dep_hydrolase_composite"/>
</dbReference>
<accession>A0ABQ5KEN6</accession>
<keyword evidence="3" id="KW-1185">Reference proteome</keyword>
<proteinExistence type="predicted"/>
<organism evidence="2 3">
    <name type="scientific">Aduncisulcus paluster</name>
    <dbReference type="NCBI Taxonomy" id="2918883"/>
    <lineage>
        <taxon>Eukaryota</taxon>
        <taxon>Metamonada</taxon>
        <taxon>Carpediemonas-like organisms</taxon>
        <taxon>Aduncisulcus</taxon>
    </lineage>
</organism>
<dbReference type="InterPro" id="IPR032466">
    <property type="entry name" value="Metal_Hydrolase"/>
</dbReference>
<evidence type="ECO:0000313" key="3">
    <source>
        <dbReference type="Proteomes" id="UP001057375"/>
    </source>
</evidence>
<dbReference type="SUPFAM" id="SSF51338">
    <property type="entry name" value="Composite domain of metallo-dependent hydrolases"/>
    <property type="match status" value="1"/>
</dbReference>
<protein>
    <recommendedName>
        <fullName evidence="1">Amidohydrolase 3 domain-containing protein</fullName>
    </recommendedName>
</protein>
<dbReference type="InterPro" id="IPR013108">
    <property type="entry name" value="Amidohydro_3"/>
</dbReference>
<dbReference type="Gene3D" id="3.20.20.140">
    <property type="entry name" value="Metal-dependent hydrolases"/>
    <property type="match status" value="1"/>
</dbReference>